<sequence>MNNDWWVYMIEAADGRLYTGITTDTERRFAEHLAQAGLGAKFFRGNKPVALVYRALCADRSRASKEEARIKKLKRQQKLALVDAYRQGSR</sequence>
<name>A0A5S9N243_9GAMM</name>
<dbReference type="SUPFAM" id="SSF82771">
    <property type="entry name" value="GIY-YIG endonuclease"/>
    <property type="match status" value="1"/>
</dbReference>
<comment type="similarity">
    <text evidence="1">Belongs to the UPF0213 family.</text>
</comment>
<dbReference type="InterPro" id="IPR035901">
    <property type="entry name" value="GIY-YIG_endonuc_sf"/>
</dbReference>
<organism evidence="3 4">
    <name type="scientific">BD1-7 clade bacterium</name>
    <dbReference type="NCBI Taxonomy" id="2029982"/>
    <lineage>
        <taxon>Bacteria</taxon>
        <taxon>Pseudomonadati</taxon>
        <taxon>Pseudomonadota</taxon>
        <taxon>Gammaproteobacteria</taxon>
        <taxon>Cellvibrionales</taxon>
        <taxon>Spongiibacteraceae</taxon>
        <taxon>BD1-7 clade</taxon>
    </lineage>
</organism>
<dbReference type="OrthoDB" id="9797095at2"/>
<evidence type="ECO:0000256" key="1">
    <source>
        <dbReference type="ARBA" id="ARBA00007435"/>
    </source>
</evidence>
<evidence type="ECO:0000259" key="2">
    <source>
        <dbReference type="PROSITE" id="PS50164"/>
    </source>
</evidence>
<proteinExistence type="inferred from homology"/>
<dbReference type="InterPro" id="IPR000305">
    <property type="entry name" value="GIY-YIG_endonuc"/>
</dbReference>
<feature type="domain" description="GIY-YIG" evidence="2">
    <location>
        <begin position="3"/>
        <end position="80"/>
    </location>
</feature>
<gene>
    <name evidence="3" type="ORF">DPBNPPHM_00350</name>
</gene>
<protein>
    <recommendedName>
        <fullName evidence="2">GIY-YIG domain-containing protein</fullName>
    </recommendedName>
</protein>
<dbReference type="Gene3D" id="3.40.1440.10">
    <property type="entry name" value="GIY-YIG endonuclease"/>
    <property type="match status" value="1"/>
</dbReference>
<dbReference type="InterPro" id="IPR050190">
    <property type="entry name" value="UPF0213_domain"/>
</dbReference>
<evidence type="ECO:0000313" key="3">
    <source>
        <dbReference type="EMBL" id="CAA0081448.1"/>
    </source>
</evidence>
<dbReference type="CDD" id="cd10456">
    <property type="entry name" value="GIY-YIG_UPF0213"/>
    <property type="match status" value="1"/>
</dbReference>
<dbReference type="EMBL" id="CACSII010000001">
    <property type="protein sequence ID" value="CAA0081448.1"/>
    <property type="molecule type" value="Genomic_DNA"/>
</dbReference>
<dbReference type="PANTHER" id="PTHR34477">
    <property type="entry name" value="UPF0213 PROTEIN YHBQ"/>
    <property type="match status" value="1"/>
</dbReference>
<dbReference type="Proteomes" id="UP000434580">
    <property type="component" value="Unassembled WGS sequence"/>
</dbReference>
<dbReference type="Pfam" id="PF01541">
    <property type="entry name" value="GIY-YIG"/>
    <property type="match status" value="1"/>
</dbReference>
<dbReference type="PANTHER" id="PTHR34477:SF1">
    <property type="entry name" value="UPF0213 PROTEIN YHBQ"/>
    <property type="match status" value="1"/>
</dbReference>
<dbReference type="AlphaFoldDB" id="A0A5S9N243"/>
<dbReference type="PROSITE" id="PS50164">
    <property type="entry name" value="GIY_YIG"/>
    <property type="match status" value="1"/>
</dbReference>
<accession>A0A5S9N243</accession>
<evidence type="ECO:0000313" key="4">
    <source>
        <dbReference type="Proteomes" id="UP000434580"/>
    </source>
</evidence>
<reference evidence="3 4" key="1">
    <citation type="submission" date="2019-11" db="EMBL/GenBank/DDBJ databases">
        <authorList>
            <person name="Holert J."/>
        </authorList>
    </citation>
    <scope>NUCLEOTIDE SEQUENCE [LARGE SCALE GENOMIC DNA]</scope>
    <source>
        <strain evidence="3">BC5_2</strain>
    </source>
</reference>